<reference evidence="1" key="1">
    <citation type="journal article" date="2014" name="Front. Microbiol.">
        <title>High frequency of phylogenetically diverse reductive dehalogenase-homologous genes in deep subseafloor sedimentary metagenomes.</title>
        <authorList>
            <person name="Kawai M."/>
            <person name="Futagami T."/>
            <person name="Toyoda A."/>
            <person name="Takaki Y."/>
            <person name="Nishi S."/>
            <person name="Hori S."/>
            <person name="Arai W."/>
            <person name="Tsubouchi T."/>
            <person name="Morono Y."/>
            <person name="Uchiyama I."/>
            <person name="Ito T."/>
            <person name="Fujiyama A."/>
            <person name="Inagaki F."/>
            <person name="Takami H."/>
        </authorList>
    </citation>
    <scope>NUCLEOTIDE SEQUENCE</scope>
    <source>
        <strain evidence="1">Expedition CK06-06</strain>
    </source>
</reference>
<organism evidence="1">
    <name type="scientific">marine sediment metagenome</name>
    <dbReference type="NCBI Taxonomy" id="412755"/>
    <lineage>
        <taxon>unclassified sequences</taxon>
        <taxon>metagenomes</taxon>
        <taxon>ecological metagenomes</taxon>
    </lineage>
</organism>
<accession>X0VCX0</accession>
<comment type="caution">
    <text evidence="1">The sequence shown here is derived from an EMBL/GenBank/DDBJ whole genome shotgun (WGS) entry which is preliminary data.</text>
</comment>
<evidence type="ECO:0000313" key="1">
    <source>
        <dbReference type="EMBL" id="GAG10343.1"/>
    </source>
</evidence>
<gene>
    <name evidence="1" type="ORF">S01H1_37162</name>
</gene>
<name>X0VCX0_9ZZZZ</name>
<proteinExistence type="predicted"/>
<dbReference type="EMBL" id="BARS01023334">
    <property type="protein sequence ID" value="GAG10343.1"/>
    <property type="molecule type" value="Genomic_DNA"/>
</dbReference>
<sequence>MARISLAIKTPFGEINVSGDTTQEVLEALSKLDQDFVSEVNDRVSELLVTQAKDDLKGIVEIGRDGPIIVTRKKLSHYACIGLILYALREHQSSSREITKRLAASGKKVTVPARLHEMRKRGHIFKPVDRAPYYKLTTRGVKWIEEEILPPLKKK</sequence>
<dbReference type="AlphaFoldDB" id="X0VCX0"/>
<protein>
    <submittedName>
        <fullName evidence="1">Uncharacterized protein</fullName>
    </submittedName>
</protein>